<dbReference type="PROSITE" id="PS50007">
    <property type="entry name" value="PIPLC_X_DOMAIN"/>
    <property type="match status" value="1"/>
</dbReference>
<dbReference type="PANTHER" id="PTHR13593:SF103">
    <property type="entry name" value="RE10370P"/>
    <property type="match status" value="1"/>
</dbReference>
<dbReference type="GO" id="GO:0008081">
    <property type="term" value="F:phosphoric diester hydrolase activity"/>
    <property type="evidence" value="ECO:0007669"/>
    <property type="project" value="InterPro"/>
</dbReference>
<proteinExistence type="predicted"/>
<organism evidence="1">
    <name type="scientific">Cyprideis torosa</name>
    <dbReference type="NCBI Taxonomy" id="163714"/>
    <lineage>
        <taxon>Eukaryota</taxon>
        <taxon>Metazoa</taxon>
        <taxon>Ecdysozoa</taxon>
        <taxon>Arthropoda</taxon>
        <taxon>Crustacea</taxon>
        <taxon>Oligostraca</taxon>
        <taxon>Ostracoda</taxon>
        <taxon>Podocopa</taxon>
        <taxon>Podocopida</taxon>
        <taxon>Cytherocopina</taxon>
        <taxon>Cytheroidea</taxon>
        <taxon>Cytherideidae</taxon>
        <taxon>Cyprideis</taxon>
    </lineage>
</organism>
<accession>A0A7R8ZPU5</accession>
<sequence>MKTLLTPTLTMLLNLLSVVQSYRLLPRNSDLFITISSSLSRHEGRTVSRQVELHWSPDVVTTDDKIALFRQHPIDSPGVKSIFEVTHPLTSSGNYKMPVMMPYLNFSESQTLGNGSCVNLFIALVSSNGTPLAVNCLRIQSHWMSNMRNQLWDAPLNKVLIPGSHNAGAYRQFSSDKSNNLLTRYSFCQDEDVWTQLAFGIRFLDIRVGYYLNKPVPSPFYVNHDFVRIRNLLPILEDVQKFLDQTDEIVILDLHRFPSGFSRDTADDVHEQLVGILQSMFGDLMAPRYWKETVPLGQLWSSGRRLVVGYADAHMRKKYDFLWHDVVHKWADAQKLSELEEYAKRVAHNIRSSRFLSALMLSMTLPTMQMVTNPLGSVRTVADLVNRAVPQWFREIKDFRDNLNVACVDYFLGSDIVSLAIQVNDLRYPPRSDWVPPKNYTAMTTTARPVVKLDEEGARGDSSDGFFGRTLRRFVKLLDPSIEKYLRKKRK</sequence>
<dbReference type="SMART" id="SM00148">
    <property type="entry name" value="PLCXc"/>
    <property type="match status" value="1"/>
</dbReference>
<gene>
    <name evidence="1" type="ORF">CTOB1V02_LOCUS10474</name>
</gene>
<dbReference type="EMBL" id="OB664919">
    <property type="protein sequence ID" value="CAD7232642.1"/>
    <property type="molecule type" value="Genomic_DNA"/>
</dbReference>
<dbReference type="InterPro" id="IPR017946">
    <property type="entry name" value="PLC-like_Pdiesterase_TIM-brl"/>
</dbReference>
<dbReference type="PANTHER" id="PTHR13593">
    <property type="match status" value="1"/>
</dbReference>
<name>A0A7R8ZPU5_9CRUS</name>
<dbReference type="GO" id="GO:0006629">
    <property type="term" value="P:lipid metabolic process"/>
    <property type="evidence" value="ECO:0007669"/>
    <property type="project" value="InterPro"/>
</dbReference>
<dbReference type="OrthoDB" id="1046782at2759"/>
<reference evidence="1" key="1">
    <citation type="submission" date="2020-11" db="EMBL/GenBank/DDBJ databases">
        <authorList>
            <person name="Tran Van P."/>
        </authorList>
    </citation>
    <scope>NUCLEOTIDE SEQUENCE</scope>
</reference>
<dbReference type="InterPro" id="IPR000909">
    <property type="entry name" value="PLipase_C_PInositol-sp_X_dom"/>
</dbReference>
<evidence type="ECO:0000313" key="1">
    <source>
        <dbReference type="EMBL" id="CAD7232642.1"/>
    </source>
</evidence>
<dbReference type="SUPFAM" id="SSF51695">
    <property type="entry name" value="PLC-like phosphodiesterases"/>
    <property type="match status" value="1"/>
</dbReference>
<dbReference type="InterPro" id="IPR051057">
    <property type="entry name" value="PI-PLC_domain"/>
</dbReference>
<protein>
    <submittedName>
        <fullName evidence="1">Uncharacterized protein</fullName>
    </submittedName>
</protein>
<dbReference type="AlphaFoldDB" id="A0A7R8ZPU5"/>
<dbReference type="Gene3D" id="3.20.20.190">
    <property type="entry name" value="Phosphatidylinositol (PI) phosphodiesterase"/>
    <property type="match status" value="1"/>
</dbReference>